<dbReference type="GO" id="GO:0005634">
    <property type="term" value="C:nucleus"/>
    <property type="evidence" value="ECO:0007669"/>
    <property type="project" value="UniProtKB-SubCell"/>
</dbReference>
<name>A0A6P6N8P5_CARAU</name>
<dbReference type="PANTHER" id="PTHR12243">
    <property type="entry name" value="MADF DOMAIN TRANSCRIPTION FACTOR"/>
    <property type="match status" value="1"/>
</dbReference>
<protein>
    <submittedName>
        <fullName evidence="6">Formin-like protein 16</fullName>
    </submittedName>
</protein>
<feature type="compositionally biased region" description="Acidic residues" evidence="2">
    <location>
        <begin position="120"/>
        <end position="137"/>
    </location>
</feature>
<dbReference type="AlphaFoldDB" id="A0A6P6N8P5"/>
<dbReference type="InterPro" id="IPR039353">
    <property type="entry name" value="TF_Adf1"/>
</dbReference>
<evidence type="ECO:0000259" key="4">
    <source>
        <dbReference type="PROSITE" id="PS51031"/>
    </source>
</evidence>
<proteinExistence type="predicted"/>
<accession>A0A6P6N8P5</accession>
<dbReference type="KEGG" id="caua:113076206"/>
<dbReference type="GeneID" id="113076206"/>
<evidence type="ECO:0000256" key="1">
    <source>
        <dbReference type="PROSITE-ProRule" id="PRU00371"/>
    </source>
</evidence>
<feature type="compositionally biased region" description="Pro residues" evidence="2">
    <location>
        <begin position="191"/>
        <end position="203"/>
    </location>
</feature>
<dbReference type="RefSeq" id="XP_026104651.1">
    <property type="nucleotide sequence ID" value="XM_026248866.1"/>
</dbReference>
<feature type="compositionally biased region" description="Polar residues" evidence="2">
    <location>
        <begin position="96"/>
        <end position="111"/>
    </location>
</feature>
<gene>
    <name evidence="6" type="primary">LOC113076206</name>
</gene>
<sequence length="256" mass="28932">MEERLILSVSSHPEIYDTSSYFYRDRNKKDLAWKSVSEEIGQPEDVCRKKWKSLRDTYLKEKRKEMEKRSGSAAGSVKKWKYSQILGFLEPFVTPRETTSNMGGFETQVTEYNYPRDQGEGEPEAGDTETEPTDNEEADPRSPAASPVSPVPGSSPPAAVPTGQQRRRGTRRPRDGPSEVEQTLLQLLRRPPAPPPPPPPLPPQCADEHFLLSLLPFLQSMQPHIKETIKFQIYKLAMENSTVVLNLEQSDPNSPQ</sequence>
<dbReference type="PROSITE" id="PS51029">
    <property type="entry name" value="MADF"/>
    <property type="match status" value="1"/>
</dbReference>
<dbReference type="GO" id="GO:0005667">
    <property type="term" value="C:transcription regulator complex"/>
    <property type="evidence" value="ECO:0007669"/>
    <property type="project" value="TreeGrafter"/>
</dbReference>
<dbReference type="InterPro" id="IPR004210">
    <property type="entry name" value="BESS_motif"/>
</dbReference>
<evidence type="ECO:0000313" key="6">
    <source>
        <dbReference type="RefSeq" id="XP_026104651.1"/>
    </source>
</evidence>
<feature type="compositionally biased region" description="Pro residues" evidence="2">
    <location>
        <begin position="149"/>
        <end position="159"/>
    </location>
</feature>
<organism evidence="5 6">
    <name type="scientific">Carassius auratus</name>
    <name type="common">Goldfish</name>
    <dbReference type="NCBI Taxonomy" id="7957"/>
    <lineage>
        <taxon>Eukaryota</taxon>
        <taxon>Metazoa</taxon>
        <taxon>Chordata</taxon>
        <taxon>Craniata</taxon>
        <taxon>Vertebrata</taxon>
        <taxon>Euteleostomi</taxon>
        <taxon>Actinopterygii</taxon>
        <taxon>Neopterygii</taxon>
        <taxon>Teleostei</taxon>
        <taxon>Ostariophysi</taxon>
        <taxon>Cypriniformes</taxon>
        <taxon>Cyprinidae</taxon>
        <taxon>Cyprininae</taxon>
        <taxon>Carassius</taxon>
    </lineage>
</organism>
<dbReference type="Pfam" id="PF10545">
    <property type="entry name" value="MADF_DNA_bdg"/>
    <property type="match status" value="1"/>
</dbReference>
<dbReference type="GO" id="GO:0003677">
    <property type="term" value="F:DNA binding"/>
    <property type="evidence" value="ECO:0007669"/>
    <property type="project" value="InterPro"/>
</dbReference>
<keyword evidence="1" id="KW-0539">Nucleus</keyword>
<keyword evidence="5" id="KW-1185">Reference proteome</keyword>
<dbReference type="OrthoDB" id="5803771at2759"/>
<dbReference type="PANTHER" id="PTHR12243:SF48">
    <property type="entry name" value="MADF DOMAIN-CONTAINING PROTEIN"/>
    <property type="match status" value="1"/>
</dbReference>
<evidence type="ECO:0000259" key="3">
    <source>
        <dbReference type="PROSITE" id="PS51029"/>
    </source>
</evidence>
<feature type="region of interest" description="Disordered" evidence="2">
    <location>
        <begin position="186"/>
        <end position="205"/>
    </location>
</feature>
<evidence type="ECO:0000256" key="2">
    <source>
        <dbReference type="SAM" id="MobiDB-lite"/>
    </source>
</evidence>
<dbReference type="Proteomes" id="UP000515129">
    <property type="component" value="Unplaced"/>
</dbReference>
<evidence type="ECO:0000313" key="5">
    <source>
        <dbReference type="Proteomes" id="UP000515129"/>
    </source>
</evidence>
<comment type="subcellular location">
    <subcellularLocation>
        <location evidence="1">Nucleus</location>
    </subcellularLocation>
</comment>
<feature type="region of interest" description="Disordered" evidence="2">
    <location>
        <begin position="95"/>
        <end position="181"/>
    </location>
</feature>
<dbReference type="InterPro" id="IPR006578">
    <property type="entry name" value="MADF-dom"/>
</dbReference>
<reference evidence="6" key="1">
    <citation type="submission" date="2025-08" db="UniProtKB">
        <authorList>
            <consortium name="RefSeq"/>
        </authorList>
    </citation>
    <scope>IDENTIFICATION</scope>
    <source>
        <strain evidence="6">Wakin</strain>
        <tissue evidence="6">Muscle</tissue>
    </source>
</reference>
<feature type="domain" description="MADF" evidence="3">
    <location>
        <begin position="4"/>
        <end position="94"/>
    </location>
</feature>
<feature type="domain" description="BESS" evidence="4">
    <location>
        <begin position="204"/>
        <end position="243"/>
    </location>
</feature>
<dbReference type="Pfam" id="PF02944">
    <property type="entry name" value="BESS"/>
    <property type="match status" value="1"/>
</dbReference>
<dbReference type="PROSITE" id="PS51031">
    <property type="entry name" value="BESS"/>
    <property type="match status" value="1"/>
</dbReference>
<dbReference type="GO" id="GO:0006357">
    <property type="term" value="P:regulation of transcription by RNA polymerase II"/>
    <property type="evidence" value="ECO:0007669"/>
    <property type="project" value="TreeGrafter"/>
</dbReference>
<dbReference type="SMART" id="SM00595">
    <property type="entry name" value="MADF"/>
    <property type="match status" value="1"/>
</dbReference>